<proteinExistence type="predicted"/>
<dbReference type="EMBL" id="CDSF01000083">
    <property type="protein sequence ID" value="CEO98286.1"/>
    <property type="molecule type" value="Genomic_DNA"/>
</dbReference>
<organism evidence="1 2">
    <name type="scientific">Plasmodiophora brassicae</name>
    <name type="common">Clubroot disease agent</name>
    <dbReference type="NCBI Taxonomy" id="37360"/>
    <lineage>
        <taxon>Eukaryota</taxon>
        <taxon>Sar</taxon>
        <taxon>Rhizaria</taxon>
        <taxon>Endomyxa</taxon>
        <taxon>Phytomyxea</taxon>
        <taxon>Plasmodiophorida</taxon>
        <taxon>Plasmodiophoridae</taxon>
        <taxon>Plasmodiophora</taxon>
    </lineage>
</organism>
<dbReference type="AlphaFoldDB" id="A0A0G4IT65"/>
<evidence type="ECO:0000313" key="2">
    <source>
        <dbReference type="Proteomes" id="UP000039324"/>
    </source>
</evidence>
<name>A0A0G4IT65_PLABS</name>
<sequence>MNLEVKSSKAVSPQKAASRLQKFITKQQPLPVEEQVSKSASVFLQAPVLMQLSKLEKHLASQSQD</sequence>
<gene>
    <name evidence="1" type="ORF">PBRA_006400</name>
</gene>
<keyword evidence="2" id="KW-1185">Reference proteome</keyword>
<protein>
    <submittedName>
        <fullName evidence="1">Uncharacterized protein</fullName>
    </submittedName>
</protein>
<reference evidence="1 2" key="1">
    <citation type="submission" date="2015-02" db="EMBL/GenBank/DDBJ databases">
        <authorList>
            <person name="Chooi Y.-H."/>
        </authorList>
    </citation>
    <scope>NUCLEOTIDE SEQUENCE [LARGE SCALE GENOMIC DNA]</scope>
    <source>
        <strain evidence="1">E3</strain>
    </source>
</reference>
<accession>A0A0G4IT65</accession>
<dbReference type="Proteomes" id="UP000039324">
    <property type="component" value="Unassembled WGS sequence"/>
</dbReference>
<evidence type="ECO:0000313" key="1">
    <source>
        <dbReference type="EMBL" id="CEO98286.1"/>
    </source>
</evidence>